<dbReference type="PANTHER" id="PTHR43540">
    <property type="entry name" value="PEROXYUREIDOACRYLATE/UREIDOACRYLATE AMIDOHYDROLASE-RELATED"/>
    <property type="match status" value="1"/>
</dbReference>
<dbReference type="CDD" id="cd00431">
    <property type="entry name" value="cysteine_hydrolases"/>
    <property type="match status" value="1"/>
</dbReference>
<dbReference type="Gene3D" id="3.40.50.850">
    <property type="entry name" value="Isochorismatase-like"/>
    <property type="match status" value="1"/>
</dbReference>
<dbReference type="EC" id="3.-.-.-" evidence="3"/>
<dbReference type="InterPro" id="IPR000868">
    <property type="entry name" value="Isochorismatase-like_dom"/>
</dbReference>
<dbReference type="AlphaFoldDB" id="A0A0U0ZL83"/>
<dbReference type="GO" id="GO:0016787">
    <property type="term" value="F:hydrolase activity"/>
    <property type="evidence" value="ECO:0007669"/>
    <property type="project" value="UniProtKB-KW"/>
</dbReference>
<name>A0A0U0ZL83_9MYCO</name>
<dbReference type="RefSeq" id="WP_016893131.1">
    <property type="nucleotide sequence ID" value="NZ_CSWP01000003.1"/>
</dbReference>
<reference evidence="3 4" key="1">
    <citation type="submission" date="2015-03" db="EMBL/GenBank/DDBJ databases">
        <authorList>
            <person name="Murphy D."/>
        </authorList>
    </citation>
    <scope>NUCLEOTIDE SEQUENCE [LARGE SCALE GENOMIC DNA]</scope>
    <source>
        <strain evidence="3 4">PAP088</strain>
    </source>
</reference>
<dbReference type="EMBL" id="CSWP01000003">
    <property type="protein sequence ID" value="CPV45726.1"/>
    <property type="molecule type" value="Genomic_DNA"/>
</dbReference>
<gene>
    <name evidence="3" type="primary">yecD_1</name>
    <name evidence="3" type="ORF">ERS075579_01675</name>
</gene>
<dbReference type="InterPro" id="IPR050272">
    <property type="entry name" value="Isochorismatase-like_hydrls"/>
</dbReference>
<evidence type="ECO:0000259" key="2">
    <source>
        <dbReference type="Pfam" id="PF00857"/>
    </source>
</evidence>
<accession>A0A0U0ZL83</accession>
<sequence>MALTSLDPNPALILVDLQKVIAHAAPARPVIAHAAELAEAFRARGLAVVLVQLASHHGSTAPGRTDAPRPQHLAGTPPLDWHHLVDELARHPDDIIITKRNWGAFYGTDLDLHLRRRGISQIVLGGVATSIGVESTARSAHEHGYHLALVTDAMADLDPASHQHSVDKIFPRLGQTTTTAEVLTLLAAQETNGTFSSSTVIGSVATS</sequence>
<keyword evidence="1 3" id="KW-0378">Hydrolase</keyword>
<protein>
    <submittedName>
        <fullName evidence="3">Isochorismatase hydrolase</fullName>
        <ecNumber evidence="3">3.-.-.-</ecNumber>
    </submittedName>
</protein>
<evidence type="ECO:0000313" key="3">
    <source>
        <dbReference type="EMBL" id="CPV45726.1"/>
    </source>
</evidence>
<evidence type="ECO:0000313" key="4">
    <source>
        <dbReference type="Proteomes" id="UP000045782"/>
    </source>
</evidence>
<dbReference type="PANTHER" id="PTHR43540:SF7">
    <property type="entry name" value="ISOCHORISMATASE FAMILY PROTEIN YECD"/>
    <property type="match status" value="1"/>
</dbReference>
<dbReference type="InterPro" id="IPR036380">
    <property type="entry name" value="Isochorismatase-like_sf"/>
</dbReference>
<dbReference type="Pfam" id="PF00857">
    <property type="entry name" value="Isochorismatase"/>
    <property type="match status" value="1"/>
</dbReference>
<organism evidence="3 4">
    <name type="scientific">Mycobacteroides abscessus</name>
    <dbReference type="NCBI Taxonomy" id="36809"/>
    <lineage>
        <taxon>Bacteria</taxon>
        <taxon>Bacillati</taxon>
        <taxon>Actinomycetota</taxon>
        <taxon>Actinomycetes</taxon>
        <taxon>Mycobacteriales</taxon>
        <taxon>Mycobacteriaceae</taxon>
        <taxon>Mycobacteroides</taxon>
    </lineage>
</organism>
<evidence type="ECO:0000256" key="1">
    <source>
        <dbReference type="ARBA" id="ARBA00022801"/>
    </source>
</evidence>
<dbReference type="SUPFAM" id="SSF52499">
    <property type="entry name" value="Isochorismatase-like hydrolases"/>
    <property type="match status" value="1"/>
</dbReference>
<dbReference type="Proteomes" id="UP000045782">
    <property type="component" value="Unassembled WGS sequence"/>
</dbReference>
<proteinExistence type="predicted"/>
<feature type="domain" description="Isochorismatase-like" evidence="2">
    <location>
        <begin position="11"/>
        <end position="181"/>
    </location>
</feature>